<sequence length="75" mass="8678">MTTTVRLPHELEARLEHVAAGAGRPKSYYLRSLLEENIERLEWEQALAKKADDIRAGRRPTYSLEEVERELGLED</sequence>
<accession>A0ABQ3GMB1</accession>
<dbReference type="SUPFAM" id="SSF47598">
    <property type="entry name" value="Ribbon-helix-helix"/>
    <property type="match status" value="1"/>
</dbReference>
<gene>
    <name evidence="1" type="ORF">GCM10008096_30410</name>
</gene>
<dbReference type="InterPro" id="IPR046257">
    <property type="entry name" value="DUF6290"/>
</dbReference>
<reference evidence="2" key="1">
    <citation type="journal article" date="2019" name="Int. J. Syst. Evol. Microbiol.">
        <title>The Global Catalogue of Microorganisms (GCM) 10K type strain sequencing project: providing services to taxonomists for standard genome sequencing and annotation.</title>
        <authorList>
            <consortium name="The Broad Institute Genomics Platform"/>
            <consortium name="The Broad Institute Genome Sequencing Center for Infectious Disease"/>
            <person name="Wu L."/>
            <person name="Ma J."/>
        </authorList>
    </citation>
    <scope>NUCLEOTIDE SEQUENCE [LARGE SCALE GENOMIC DNA]</scope>
    <source>
        <strain evidence="2">KCTC 19466</strain>
    </source>
</reference>
<evidence type="ECO:0000313" key="1">
    <source>
        <dbReference type="EMBL" id="GHD13809.1"/>
    </source>
</evidence>
<protein>
    <recommendedName>
        <fullName evidence="3">RHH-type transcriptional regulator, rel operon repressor / antitoxin RelB</fullName>
    </recommendedName>
</protein>
<name>A0ABQ3GMB1_9MICC</name>
<dbReference type="EMBL" id="BMXK01000021">
    <property type="protein sequence ID" value="GHD13809.1"/>
    <property type="molecule type" value="Genomic_DNA"/>
</dbReference>
<proteinExistence type="predicted"/>
<evidence type="ECO:0008006" key="3">
    <source>
        <dbReference type="Google" id="ProtNLM"/>
    </source>
</evidence>
<organism evidence="1 2">
    <name type="scientific">Zhihengliuella salsuginis</name>
    <dbReference type="NCBI Taxonomy" id="578222"/>
    <lineage>
        <taxon>Bacteria</taxon>
        <taxon>Bacillati</taxon>
        <taxon>Actinomycetota</taxon>
        <taxon>Actinomycetes</taxon>
        <taxon>Micrococcales</taxon>
        <taxon>Micrococcaceae</taxon>
        <taxon>Zhihengliuella</taxon>
    </lineage>
</organism>
<dbReference type="Proteomes" id="UP000642819">
    <property type="component" value="Unassembled WGS sequence"/>
</dbReference>
<evidence type="ECO:0000313" key="2">
    <source>
        <dbReference type="Proteomes" id="UP000642819"/>
    </source>
</evidence>
<dbReference type="Pfam" id="PF19807">
    <property type="entry name" value="DUF6290"/>
    <property type="match status" value="1"/>
</dbReference>
<keyword evidence="2" id="KW-1185">Reference proteome</keyword>
<comment type="caution">
    <text evidence="1">The sequence shown here is derived from an EMBL/GenBank/DDBJ whole genome shotgun (WGS) entry which is preliminary data.</text>
</comment>
<dbReference type="RefSeq" id="WP_189351560.1">
    <property type="nucleotide sequence ID" value="NZ_BMXK01000021.1"/>
</dbReference>
<dbReference type="InterPro" id="IPR010985">
    <property type="entry name" value="Ribbon_hlx_hlx"/>
</dbReference>